<organism evidence="1 2">
    <name type="scientific">Candidatus Vogelbacteria bacterium GWA1_51_14</name>
    <dbReference type="NCBI Taxonomy" id="1802435"/>
    <lineage>
        <taxon>Bacteria</taxon>
        <taxon>Candidatus Vogeliibacteriota</taxon>
    </lineage>
</organism>
<protein>
    <submittedName>
        <fullName evidence="1">Uncharacterized protein</fullName>
    </submittedName>
</protein>
<dbReference type="EMBL" id="MHTG01000031">
    <property type="protein sequence ID" value="OHA56784.1"/>
    <property type="molecule type" value="Genomic_DNA"/>
</dbReference>
<gene>
    <name evidence="1" type="ORF">A2114_01540</name>
</gene>
<dbReference type="AlphaFoldDB" id="A0A1G2Q8F0"/>
<name>A0A1G2Q8F0_9BACT</name>
<evidence type="ECO:0000313" key="2">
    <source>
        <dbReference type="Proteomes" id="UP000176494"/>
    </source>
</evidence>
<accession>A0A1G2Q8F0</accession>
<comment type="caution">
    <text evidence="1">The sequence shown here is derived from an EMBL/GenBank/DDBJ whole genome shotgun (WGS) entry which is preliminary data.</text>
</comment>
<reference evidence="1 2" key="1">
    <citation type="journal article" date="2016" name="Nat. Commun.">
        <title>Thousands of microbial genomes shed light on interconnected biogeochemical processes in an aquifer system.</title>
        <authorList>
            <person name="Anantharaman K."/>
            <person name="Brown C.T."/>
            <person name="Hug L.A."/>
            <person name="Sharon I."/>
            <person name="Castelle C.J."/>
            <person name="Probst A.J."/>
            <person name="Thomas B.C."/>
            <person name="Singh A."/>
            <person name="Wilkins M.J."/>
            <person name="Karaoz U."/>
            <person name="Brodie E.L."/>
            <person name="Williams K.H."/>
            <person name="Hubbard S.S."/>
            <person name="Banfield J.F."/>
        </authorList>
    </citation>
    <scope>NUCLEOTIDE SEQUENCE [LARGE SCALE GENOMIC DNA]</scope>
</reference>
<sequence length="168" mass="18562">MKKLVIALVVVIVILLLALIFFGKQLAFIGSILLYKGVETKMDTERRNLQEQVCKDVDYIVREVSCSILSDMDDGSFEIKGVIENRGVLLRSLAIAAVGDGGSSSSLLNLEESINTGEIRVFGSGRRVPFHFSVENIVFSPEISYQSEDKDWQGCDLVKKTTIPVTCN</sequence>
<dbReference type="Proteomes" id="UP000176494">
    <property type="component" value="Unassembled WGS sequence"/>
</dbReference>
<evidence type="ECO:0000313" key="1">
    <source>
        <dbReference type="EMBL" id="OHA56784.1"/>
    </source>
</evidence>
<proteinExistence type="predicted"/>